<evidence type="ECO:0000256" key="13">
    <source>
        <dbReference type="ARBA" id="ARBA00023212"/>
    </source>
</evidence>
<dbReference type="Gene3D" id="3.40.50.150">
    <property type="entry name" value="Vaccinia Virus protein VP39"/>
    <property type="match status" value="1"/>
</dbReference>
<dbReference type="FunFam" id="3.90.640.10:FF:000005">
    <property type="entry name" value="Actin-related protein 2"/>
    <property type="match status" value="1"/>
</dbReference>
<keyword evidence="9" id="KW-0819">tRNA processing</keyword>
<keyword evidence="11" id="KW-0067">ATP-binding</keyword>
<sequence>MSFYECKDIIEEGDLVLAFVSRGLIKPFYVTKGEYLNTRFGSFEHDRMVGMKYGSQMAGANDKGFVHLLQPSPELWTISLPHRTQIVYTPDSSYIIQRLGITSGSRVIEAGTGSASFTHSFARTVAQDGRLFTYEFHEPRFLEAQKELNEHGLLQVNTIATHRDVCNGGFEISDLPEKFSLNGSINADSVFLDLPSPWTAIPHLPKVVSQTSRVGICCFSPCIEQVDKTIEALEANGWTSIEMVEIQGRRYEARKEMVKDLQDVVKRLKDIQGRKTLGIESRRLARVGDKKKENQGIKRDIREVESEDTALPEPKPKSFNPFGKGIRIKEGDEQFKWKQVTKIEPEIKTHTSYLTLLLTLVLDQGTGFVKIGRAGTNFPDHTFPSLVGRPILRAEERNALVPDNIEIKDIMCGSEASEVRSLLQISYPMENGIIKNWEDMEHLWDYAFYEKMRTPTEGKKILLTEPPMNPLKNRETMCDVMFEKYQFGGVYVAIQAVLALYAQGLSSGVVVDSGDGVTHIVPVYESVVLNHLTRRLDVAGRDVTRNLINLLLRRGYAFNRTADFETVRQIKEKLCYVSCDLALDTKLATETTTLVETYELPDGRVIKVGSERFEAPECLFQPSLVDVEQPGVGETLFNTIQAADVDIRSSLFKAIVLSGGSSMYPGLPSRLERELKQLWLTRVLKGDPSRFDKFKIRVEDPPRRRHMVFIGGAVLANIMSDKDHMWISKQEWEEQGPRVLEKLGPR</sequence>
<evidence type="ECO:0000313" key="18">
    <source>
        <dbReference type="Proteomes" id="UP000241107"/>
    </source>
</evidence>
<dbReference type="InterPro" id="IPR029063">
    <property type="entry name" value="SAM-dependent_MTases_sf"/>
</dbReference>
<dbReference type="Gene3D" id="3.90.640.10">
    <property type="entry name" value="Actin, Chain A, domain 4"/>
    <property type="match status" value="1"/>
</dbReference>
<evidence type="ECO:0000256" key="7">
    <source>
        <dbReference type="ARBA" id="ARBA00022679"/>
    </source>
</evidence>
<dbReference type="GO" id="GO:0030488">
    <property type="term" value="P:tRNA methylation"/>
    <property type="evidence" value="ECO:0007669"/>
    <property type="project" value="InterPro"/>
</dbReference>
<dbReference type="CDD" id="cd10220">
    <property type="entry name" value="ASKHA_NBD_Arp2"/>
    <property type="match status" value="1"/>
</dbReference>
<dbReference type="GO" id="GO:0005524">
    <property type="term" value="F:ATP binding"/>
    <property type="evidence" value="ECO:0007669"/>
    <property type="project" value="UniProtKB-KW"/>
</dbReference>
<dbReference type="Gene3D" id="3.30.420.40">
    <property type="match status" value="2"/>
</dbReference>
<evidence type="ECO:0000256" key="4">
    <source>
        <dbReference type="ARBA" id="ARBA00015963"/>
    </source>
</evidence>
<feature type="domain" description="tRNA (adenine(58)-N(1))-methyltransferase catalytic subunit TRM61 C-terminal" evidence="16">
    <location>
        <begin position="64"/>
        <end position="356"/>
    </location>
</feature>
<dbReference type="PRINTS" id="PR00190">
    <property type="entry name" value="ACTIN"/>
</dbReference>
<dbReference type="PROSITE" id="PS01132">
    <property type="entry name" value="ACTINS_ACT_LIKE"/>
    <property type="match status" value="1"/>
</dbReference>
<dbReference type="VEuPathDB" id="FungiDB:C7M61_004967"/>
<dbReference type="InterPro" id="IPR043129">
    <property type="entry name" value="ATPase_NBD"/>
</dbReference>
<evidence type="ECO:0000259" key="16">
    <source>
        <dbReference type="Pfam" id="PF08704"/>
    </source>
</evidence>
<comment type="similarity">
    <text evidence="2">Belongs to the actin family. ARP2 subfamily.</text>
</comment>
<keyword evidence="7" id="KW-0808">Transferase</keyword>
<dbReference type="EMBL" id="PYFQ01000020">
    <property type="protein sequence ID" value="PSK34607.1"/>
    <property type="molecule type" value="Genomic_DNA"/>
</dbReference>
<keyword evidence="10" id="KW-0547">Nucleotide-binding</keyword>
<evidence type="ECO:0000256" key="11">
    <source>
        <dbReference type="ARBA" id="ARBA00022840"/>
    </source>
</evidence>
<dbReference type="FunFam" id="3.30.420.40:FF:000050">
    <property type="entry name" value="Actin, alpha skeletal muscle"/>
    <property type="match status" value="1"/>
</dbReference>
<evidence type="ECO:0000256" key="8">
    <source>
        <dbReference type="ARBA" id="ARBA00022691"/>
    </source>
</evidence>
<dbReference type="OrthoDB" id="5132116at2759"/>
<evidence type="ECO:0000256" key="5">
    <source>
        <dbReference type="ARBA" id="ARBA00022490"/>
    </source>
</evidence>
<keyword evidence="6" id="KW-0489">Methyltransferase</keyword>
<dbReference type="AlphaFoldDB" id="A0A2P7YF57"/>
<dbReference type="GO" id="GO:0005856">
    <property type="term" value="C:cytoskeleton"/>
    <property type="evidence" value="ECO:0007669"/>
    <property type="project" value="UniProtKB-SubCell"/>
</dbReference>
<dbReference type="Proteomes" id="UP000241107">
    <property type="component" value="Unassembled WGS sequence"/>
</dbReference>
<dbReference type="InterPro" id="IPR014816">
    <property type="entry name" value="tRNA_MeTrfase_Gcd14"/>
</dbReference>
<dbReference type="RefSeq" id="XP_024711497.1">
    <property type="nucleotide sequence ID" value="XM_024860279.1"/>
</dbReference>
<dbReference type="STRING" id="418784.A0A2P7YF57"/>
<dbReference type="GO" id="GO:0031515">
    <property type="term" value="C:tRNA (m1A) methyltransferase complex"/>
    <property type="evidence" value="ECO:0007669"/>
    <property type="project" value="InterPro"/>
</dbReference>
<dbReference type="Pfam" id="PF00022">
    <property type="entry name" value="Actin"/>
    <property type="match status" value="1"/>
</dbReference>
<reference evidence="17 18" key="1">
    <citation type="submission" date="2018-03" db="EMBL/GenBank/DDBJ databases">
        <title>Candida pseudohaemulonii genome assembly and annotation.</title>
        <authorList>
            <person name="Munoz J.F."/>
            <person name="Gade L.G."/>
            <person name="Chow N.A."/>
            <person name="Litvintseva A.P."/>
            <person name="Loparev V.N."/>
            <person name="Cuomo C.A."/>
        </authorList>
    </citation>
    <scope>NUCLEOTIDE SEQUENCE [LARGE SCALE GENOMIC DNA]</scope>
    <source>
        <strain evidence="17 18">B12108</strain>
    </source>
</reference>
<keyword evidence="8" id="KW-0949">S-adenosyl-L-methionine</keyword>
<protein>
    <recommendedName>
        <fullName evidence="4">tRNA (adenine(58)-N(1))-methyltransferase catalytic subunit TRM61</fullName>
        <ecNumber evidence="3">2.1.1.220</ecNumber>
    </recommendedName>
    <alternativeName>
        <fullName evidence="14">tRNA(m1A58)-methyltransferase subunit TRM61</fullName>
    </alternativeName>
</protein>
<dbReference type="GO" id="GO:0003779">
    <property type="term" value="F:actin binding"/>
    <property type="evidence" value="ECO:0007669"/>
    <property type="project" value="UniProtKB-KW"/>
</dbReference>
<comment type="caution">
    <text evidence="17">The sequence shown here is derived from an EMBL/GenBank/DDBJ whole genome shotgun (WGS) entry which is preliminary data.</text>
</comment>
<gene>
    <name evidence="17" type="ORF">C7M61_004967</name>
</gene>
<dbReference type="GeneID" id="36568354"/>
<dbReference type="SUPFAM" id="SSF53335">
    <property type="entry name" value="S-adenosyl-L-methionine-dependent methyltransferases"/>
    <property type="match status" value="1"/>
</dbReference>
<dbReference type="SMART" id="SM00268">
    <property type="entry name" value="ACTIN"/>
    <property type="match status" value="1"/>
</dbReference>
<proteinExistence type="inferred from homology"/>
<feature type="compositionally biased region" description="Basic and acidic residues" evidence="15">
    <location>
        <begin position="288"/>
        <end position="304"/>
    </location>
</feature>
<keyword evidence="18" id="KW-1185">Reference proteome</keyword>
<evidence type="ECO:0000313" key="17">
    <source>
        <dbReference type="EMBL" id="PSK34607.1"/>
    </source>
</evidence>
<comment type="subcellular location">
    <subcellularLocation>
        <location evidence="1">Cytoplasm</location>
        <location evidence="1">Cytoskeleton</location>
    </subcellularLocation>
</comment>
<keyword evidence="5" id="KW-0963">Cytoplasm</keyword>
<name>A0A2P7YF57_9ASCO</name>
<dbReference type="PROSITE" id="PS51620">
    <property type="entry name" value="SAM_TRM61"/>
    <property type="match status" value="1"/>
</dbReference>
<evidence type="ECO:0000256" key="1">
    <source>
        <dbReference type="ARBA" id="ARBA00004245"/>
    </source>
</evidence>
<dbReference type="InterPro" id="IPR020902">
    <property type="entry name" value="Actin/actin-like_CS"/>
</dbReference>
<dbReference type="GO" id="GO:0034314">
    <property type="term" value="P:Arp2/3 complex-mediated actin nucleation"/>
    <property type="evidence" value="ECO:0007669"/>
    <property type="project" value="UniProtKB-ARBA"/>
</dbReference>
<dbReference type="Gene3D" id="3.10.330.20">
    <property type="match status" value="1"/>
</dbReference>
<keyword evidence="13" id="KW-0206">Cytoskeleton</keyword>
<dbReference type="PANTHER" id="PTHR11937">
    <property type="entry name" value="ACTIN"/>
    <property type="match status" value="1"/>
</dbReference>
<evidence type="ECO:0000256" key="3">
    <source>
        <dbReference type="ARBA" id="ARBA00012796"/>
    </source>
</evidence>
<evidence type="ECO:0000256" key="9">
    <source>
        <dbReference type="ARBA" id="ARBA00022694"/>
    </source>
</evidence>
<evidence type="ECO:0000256" key="10">
    <source>
        <dbReference type="ARBA" id="ARBA00022741"/>
    </source>
</evidence>
<evidence type="ECO:0000256" key="12">
    <source>
        <dbReference type="ARBA" id="ARBA00023203"/>
    </source>
</evidence>
<evidence type="ECO:0000256" key="2">
    <source>
        <dbReference type="ARBA" id="ARBA00010121"/>
    </source>
</evidence>
<evidence type="ECO:0000256" key="15">
    <source>
        <dbReference type="SAM" id="MobiDB-lite"/>
    </source>
</evidence>
<dbReference type="Pfam" id="PF08704">
    <property type="entry name" value="GCD14"/>
    <property type="match status" value="1"/>
</dbReference>
<organism evidence="17 18">
    <name type="scientific">Candidozyma pseudohaemuli</name>
    <dbReference type="NCBI Taxonomy" id="418784"/>
    <lineage>
        <taxon>Eukaryota</taxon>
        <taxon>Fungi</taxon>
        <taxon>Dikarya</taxon>
        <taxon>Ascomycota</taxon>
        <taxon>Saccharomycotina</taxon>
        <taxon>Pichiomycetes</taxon>
        <taxon>Metschnikowiaceae</taxon>
        <taxon>Candidozyma</taxon>
    </lineage>
</organism>
<dbReference type="InterPro" id="IPR049470">
    <property type="entry name" value="TRM61_C"/>
</dbReference>
<dbReference type="EC" id="2.1.1.220" evidence="3"/>
<dbReference type="GO" id="GO:0160107">
    <property type="term" value="F:tRNA (adenine(58)-N1)-methyltransferase activity"/>
    <property type="evidence" value="ECO:0007669"/>
    <property type="project" value="UniProtKB-EC"/>
</dbReference>
<keyword evidence="12" id="KW-0009">Actin-binding</keyword>
<evidence type="ECO:0000256" key="14">
    <source>
        <dbReference type="ARBA" id="ARBA00033309"/>
    </source>
</evidence>
<dbReference type="InterPro" id="IPR004000">
    <property type="entry name" value="Actin"/>
</dbReference>
<evidence type="ECO:0000256" key="6">
    <source>
        <dbReference type="ARBA" id="ARBA00022603"/>
    </source>
</evidence>
<dbReference type="SUPFAM" id="SSF53067">
    <property type="entry name" value="Actin-like ATPase domain"/>
    <property type="match status" value="2"/>
</dbReference>
<feature type="region of interest" description="Disordered" evidence="15">
    <location>
        <begin position="288"/>
        <end position="323"/>
    </location>
</feature>
<accession>A0A2P7YF57</accession>